<dbReference type="Proteomes" id="UP000708208">
    <property type="component" value="Unassembled WGS sequence"/>
</dbReference>
<gene>
    <name evidence="3" type="ORF">AFUS01_LOCUS13120</name>
</gene>
<dbReference type="GO" id="GO:0003677">
    <property type="term" value="F:DNA binding"/>
    <property type="evidence" value="ECO:0007669"/>
    <property type="project" value="TreeGrafter"/>
</dbReference>
<evidence type="ECO:0000313" key="4">
    <source>
        <dbReference type="Proteomes" id="UP000708208"/>
    </source>
</evidence>
<dbReference type="EMBL" id="CAJVCH010105586">
    <property type="protein sequence ID" value="CAG7724078.1"/>
    <property type="molecule type" value="Genomic_DNA"/>
</dbReference>
<dbReference type="AlphaFoldDB" id="A0A8J2JR23"/>
<feature type="compositionally biased region" description="Basic and acidic residues" evidence="1">
    <location>
        <begin position="370"/>
        <end position="379"/>
    </location>
</feature>
<evidence type="ECO:0000313" key="3">
    <source>
        <dbReference type="EMBL" id="CAG7724078.1"/>
    </source>
</evidence>
<dbReference type="InterPro" id="IPR004875">
    <property type="entry name" value="DDE_SF_endonuclease_dom"/>
</dbReference>
<accession>A0A8J2JR23</accession>
<dbReference type="PANTHER" id="PTHR19303:SF74">
    <property type="entry name" value="POGO TRANSPOSABLE ELEMENT WITH KRAB DOMAIN"/>
    <property type="match status" value="1"/>
</dbReference>
<dbReference type="OrthoDB" id="8194222at2759"/>
<comment type="caution">
    <text evidence="3">The sequence shown here is derived from an EMBL/GenBank/DDBJ whole genome shotgun (WGS) entry which is preliminary data.</text>
</comment>
<dbReference type="GO" id="GO:0005634">
    <property type="term" value="C:nucleus"/>
    <property type="evidence" value="ECO:0007669"/>
    <property type="project" value="TreeGrafter"/>
</dbReference>
<sequence length="500" mass="55771">MARITYSGINNIWKIQTGFFGRARGSDRSLRYATFRKILRANKASIGRNCFSVSSKNGIVHPFTNGCAGEDWILQFLVRHPGVCFRQGTSTNLIRIQSFTKSAVYRFFNQLESVIATNNFTDATIFNADETGISLVANRSPPRLARKGVRSVPVMVPAERGTLVTFTCCFSARGQYIPPLFVFPQGGKLERIRNYPAGSIFQKSKRGWSTSQTFLAWLKHFRTHAAPSRSTKVLLILDNHSSHVCYDAVMYASKNNILTIPPHCTHKLQPLDVSFFGPLKSKSKGALTAWLDANEGRMIKNEDITDVVKAPFEQSCTKIIAVNGFKKTGLWVAERQGTDRFVFSDEEFSPEIENVQQDQDNNIDDNSGNESDRGGENRDFLVVQNENPSELNEGGGLFDHSNPEPESSQANSQHEETLVYDSVESFSETPAETDENENDTIPINEAPVDILTKIQKFQSLVPYALSDSEDDIGIPDDQDIQVPSTSASASFCAYLYRHGF</sequence>
<feature type="compositionally biased region" description="Low complexity" evidence="1">
    <location>
        <begin position="354"/>
        <end position="366"/>
    </location>
</feature>
<feature type="region of interest" description="Disordered" evidence="1">
    <location>
        <begin position="353"/>
        <end position="416"/>
    </location>
</feature>
<protein>
    <recommendedName>
        <fullName evidence="2">DDE-1 domain-containing protein</fullName>
    </recommendedName>
</protein>
<dbReference type="Pfam" id="PF03184">
    <property type="entry name" value="DDE_1"/>
    <property type="match status" value="1"/>
</dbReference>
<reference evidence="3" key="1">
    <citation type="submission" date="2021-06" db="EMBL/GenBank/DDBJ databases">
        <authorList>
            <person name="Hodson N. C."/>
            <person name="Mongue J. A."/>
            <person name="Jaron S. K."/>
        </authorList>
    </citation>
    <scope>NUCLEOTIDE SEQUENCE</scope>
</reference>
<evidence type="ECO:0000256" key="1">
    <source>
        <dbReference type="SAM" id="MobiDB-lite"/>
    </source>
</evidence>
<dbReference type="PANTHER" id="PTHR19303">
    <property type="entry name" value="TRANSPOSON"/>
    <property type="match status" value="1"/>
</dbReference>
<proteinExistence type="predicted"/>
<organism evidence="3 4">
    <name type="scientific">Allacma fusca</name>
    <dbReference type="NCBI Taxonomy" id="39272"/>
    <lineage>
        <taxon>Eukaryota</taxon>
        <taxon>Metazoa</taxon>
        <taxon>Ecdysozoa</taxon>
        <taxon>Arthropoda</taxon>
        <taxon>Hexapoda</taxon>
        <taxon>Collembola</taxon>
        <taxon>Symphypleona</taxon>
        <taxon>Sminthuridae</taxon>
        <taxon>Allacma</taxon>
    </lineage>
</organism>
<feature type="domain" description="DDE-1" evidence="2">
    <location>
        <begin position="163"/>
        <end position="302"/>
    </location>
</feature>
<keyword evidence="4" id="KW-1185">Reference proteome</keyword>
<dbReference type="InterPro" id="IPR050863">
    <property type="entry name" value="CenT-Element_Derived"/>
</dbReference>
<evidence type="ECO:0000259" key="2">
    <source>
        <dbReference type="Pfam" id="PF03184"/>
    </source>
</evidence>
<name>A0A8J2JR23_9HEXA</name>